<keyword evidence="3" id="KW-1185">Reference proteome</keyword>
<keyword evidence="1" id="KW-0812">Transmembrane</keyword>
<dbReference type="RefSeq" id="WP_188881719.1">
    <property type="nucleotide sequence ID" value="NZ_BMOY01000014.1"/>
</dbReference>
<keyword evidence="1" id="KW-0472">Membrane</keyword>
<evidence type="ECO:0000256" key="1">
    <source>
        <dbReference type="SAM" id="Phobius"/>
    </source>
</evidence>
<reference evidence="2" key="1">
    <citation type="journal article" date="2014" name="Int. J. Syst. Evol. Microbiol.">
        <title>Complete genome sequence of Corynebacterium casei LMG S-19264T (=DSM 44701T), isolated from a smear-ripened cheese.</title>
        <authorList>
            <consortium name="US DOE Joint Genome Institute (JGI-PGF)"/>
            <person name="Walter F."/>
            <person name="Albersmeier A."/>
            <person name="Kalinowski J."/>
            <person name="Ruckert C."/>
        </authorList>
    </citation>
    <scope>NUCLEOTIDE SEQUENCE</scope>
    <source>
        <strain evidence="2">JCM 18487</strain>
    </source>
</reference>
<reference evidence="2" key="2">
    <citation type="submission" date="2020-09" db="EMBL/GenBank/DDBJ databases">
        <authorList>
            <person name="Sun Q."/>
            <person name="Ohkuma M."/>
        </authorList>
    </citation>
    <scope>NUCLEOTIDE SEQUENCE</scope>
    <source>
        <strain evidence="2">JCM 18487</strain>
    </source>
</reference>
<gene>
    <name evidence="2" type="ORF">GCM10010885_11530</name>
</gene>
<proteinExistence type="predicted"/>
<dbReference type="EMBL" id="BMOY01000014">
    <property type="protein sequence ID" value="GGJ03987.1"/>
    <property type="molecule type" value="Genomic_DNA"/>
</dbReference>
<protein>
    <submittedName>
        <fullName evidence="2">Uncharacterized protein</fullName>
    </submittedName>
</protein>
<dbReference type="AlphaFoldDB" id="A0A917NIW5"/>
<evidence type="ECO:0000313" key="2">
    <source>
        <dbReference type="EMBL" id="GGJ03987.1"/>
    </source>
</evidence>
<feature type="transmembrane region" description="Helical" evidence="1">
    <location>
        <begin position="37"/>
        <end position="59"/>
    </location>
</feature>
<comment type="caution">
    <text evidence="2">The sequence shown here is derived from an EMBL/GenBank/DDBJ whole genome shotgun (WGS) entry which is preliminary data.</text>
</comment>
<accession>A0A917NIW5</accession>
<dbReference type="Proteomes" id="UP000637695">
    <property type="component" value="Unassembled WGS sequence"/>
</dbReference>
<feature type="transmembrane region" description="Helical" evidence="1">
    <location>
        <begin position="6"/>
        <end position="25"/>
    </location>
</feature>
<organism evidence="2 3">
    <name type="scientific">Alicyclobacillus cellulosilyticus</name>
    <dbReference type="NCBI Taxonomy" id="1003997"/>
    <lineage>
        <taxon>Bacteria</taxon>
        <taxon>Bacillati</taxon>
        <taxon>Bacillota</taxon>
        <taxon>Bacilli</taxon>
        <taxon>Bacillales</taxon>
        <taxon>Alicyclobacillaceae</taxon>
        <taxon>Alicyclobacillus</taxon>
    </lineage>
</organism>
<name>A0A917NIW5_9BACL</name>
<evidence type="ECO:0000313" key="3">
    <source>
        <dbReference type="Proteomes" id="UP000637695"/>
    </source>
</evidence>
<keyword evidence="1" id="KW-1133">Transmembrane helix</keyword>
<sequence>MHHVLNALFVVGIAVCFAFLYTIRPGAEGRRPTKRQLAGLLVIGAVIGVVFLATSSLYAPPPVAA</sequence>